<evidence type="ECO:0000313" key="2">
    <source>
        <dbReference type="Proteomes" id="UP000692954"/>
    </source>
</evidence>
<reference evidence="1" key="1">
    <citation type="submission" date="2021-01" db="EMBL/GenBank/DDBJ databases">
        <authorList>
            <consortium name="Genoscope - CEA"/>
            <person name="William W."/>
        </authorList>
    </citation>
    <scope>NUCLEOTIDE SEQUENCE</scope>
</reference>
<proteinExistence type="predicted"/>
<organism evidence="1 2">
    <name type="scientific">Paramecium sonneborni</name>
    <dbReference type="NCBI Taxonomy" id="65129"/>
    <lineage>
        <taxon>Eukaryota</taxon>
        <taxon>Sar</taxon>
        <taxon>Alveolata</taxon>
        <taxon>Ciliophora</taxon>
        <taxon>Intramacronucleata</taxon>
        <taxon>Oligohymenophorea</taxon>
        <taxon>Peniculida</taxon>
        <taxon>Parameciidae</taxon>
        <taxon>Paramecium</taxon>
    </lineage>
</organism>
<sequence length="102" mass="12161">MAQSLCVTHNTIGQFIIGLSENDTIYLYELWVETNQTTLLFQKFEQQFAEFLITFNNVITFYTLNEIQIMTLNFADLIIINQTSIRYFQQNPFQYLLLFKQL</sequence>
<dbReference type="Proteomes" id="UP000692954">
    <property type="component" value="Unassembled WGS sequence"/>
</dbReference>
<accession>A0A8S1QGS9</accession>
<dbReference type="AlphaFoldDB" id="A0A8S1QGS9"/>
<protein>
    <submittedName>
        <fullName evidence="1">Uncharacterized protein</fullName>
    </submittedName>
</protein>
<name>A0A8S1QGS9_9CILI</name>
<gene>
    <name evidence="1" type="ORF">PSON_ATCC_30995.1.T1060212</name>
</gene>
<evidence type="ECO:0000313" key="1">
    <source>
        <dbReference type="EMBL" id="CAD8114823.1"/>
    </source>
</evidence>
<comment type="caution">
    <text evidence="1">The sequence shown here is derived from an EMBL/GenBank/DDBJ whole genome shotgun (WGS) entry which is preliminary data.</text>
</comment>
<dbReference type="EMBL" id="CAJJDN010000106">
    <property type="protein sequence ID" value="CAD8114823.1"/>
    <property type="molecule type" value="Genomic_DNA"/>
</dbReference>
<keyword evidence="2" id="KW-1185">Reference proteome</keyword>